<dbReference type="Gene3D" id="2.60.40.790">
    <property type="match status" value="1"/>
</dbReference>
<dbReference type="SUPFAM" id="SSF52540">
    <property type="entry name" value="P-loop containing nucleoside triphosphate hydrolases"/>
    <property type="match status" value="1"/>
</dbReference>
<dbReference type="FunCoup" id="A0A7R8UYE3">
    <property type="interactions" value="3"/>
</dbReference>
<keyword evidence="3" id="KW-0677">Repeat</keyword>
<evidence type="ECO:0000256" key="2">
    <source>
        <dbReference type="ARBA" id="ARBA00022473"/>
    </source>
</evidence>
<dbReference type="GO" id="GO:0005737">
    <property type="term" value="C:cytoplasm"/>
    <property type="evidence" value="ECO:0007669"/>
    <property type="project" value="UniProtKB-ARBA"/>
</dbReference>
<sequence>MNENGGEIMRNLQTNLSKHLVLVHGKHIAKPIDKLANANFCDEVHQELEHMRLTQLYRIQSYTWPHIMRGNSSVVVSSARTGRTLSYLPAICSLIKMESDESLVPDTVGPIGIILAPSSVEVERISKLSRRFLHGSPTKIGIVESYGVRNTEKTTRYLLNGCEVLVATPPSLTRLIKNKLKVFDSKRIKHLIIDNIDLMHEEMKSELHEILRFCCGAKSTTSVQLVVIAKYWSPILSGFLKMAQNTQLCIGAYIEAAVYARALINMKFIKRKSKAHEIIEFIKVHPYLTERLIIVCNEDDEVEEVVEAMKSNSCFHIACCNRSTAEEIELSKEWHRRPVGDMSVLICTDSVLPELKVSEAQNIIHYSLPQSWTRFSFRFSTIFGYFDDFVKTSVPLKTPPACLILLDENNNSQLPKLVHFLQVHKVESIPKEIDALCKRIKIKREEERITENREFCPYIMEFGKCFSIEDCSYRHELTKYDIPEDNLLVSGSINFKVLSILSPTHYTVRLLKHQAEGSKVWNKIKGSDEYLKFNLQFAQYYLNSDNHQMHWPIEVGDLCVVSEADAYYRAKVLFVTKNKNVNLITDVICRVKLVDVGRVITCKSSRVWYLPEQFQRFPHQAVNLRLSGVVPYDHEQDWSNNAIETVRFWFKKHATENVNVVGKIKFSLMDTIWVENIKLLENLETIKTYVTEVNIKSSLLEKQFGTVSHEAEEVLKDKATACGIFKSGFLGDANNTSTRPNQDVDSEYQAKTLSHYKEGSICSSVSSEDLREELSKQYLGNSIHKKISTNCGNKICSEQSDIFKDTSKELLNQQKRSSDEEEEVWENLPENRFCRVLVGAFYTPNNFYVQHLTDIESKEKLYDAIDKFAEENPIAITHPKIGLNCLAKYEDKYNRAKITKVLCDGKNDELSVSLFFCDIGISETIKLSEVLHSSEELVNMLPFQAIRCKMTGIVPTTYGLWTTDTCDDIYDNVLDPAQYLYARPVRIEMPDEKSDLKYWRCEVVLLDCSGEVDMKINDKIVKMGLANYDPETEHFLSIVPNLSPRDSDDDNDSIGSNWDECNYQSRKIINFNPESGLEDLDLDVDIQFSQEDILQLLNLPTTAKILPPEPPKIATITEIDESPIEEKSPADNLEQKKISMYYKNKALDENRNLTSSGSSESDRIQYKSMPRLKSLYKSPLVLWQQSESLISLQINTPDIEDYYLRVTSTNLLFIANIQNDTRVLSLNFCGCIDCSLVSHEIRGLKVIVRLPKAIKGLIWPRLTYDSDKPSWLKYNYDSIVIEQEAFLNTARYRQETALMDDSSDTDSYMDEDDYPTRPKDMFDPFDDEFTA</sequence>
<evidence type="ECO:0000256" key="11">
    <source>
        <dbReference type="ARBA" id="ARBA00023254"/>
    </source>
</evidence>
<keyword evidence="5" id="KW-0221">Differentiation</keyword>
<feature type="domain" description="Helicase ATP-binding" evidence="17">
    <location>
        <begin position="64"/>
        <end position="211"/>
    </location>
</feature>
<organism evidence="19 20">
    <name type="scientific">Hermetia illucens</name>
    <name type="common">Black soldier fly</name>
    <dbReference type="NCBI Taxonomy" id="343691"/>
    <lineage>
        <taxon>Eukaryota</taxon>
        <taxon>Metazoa</taxon>
        <taxon>Ecdysozoa</taxon>
        <taxon>Arthropoda</taxon>
        <taxon>Hexapoda</taxon>
        <taxon>Insecta</taxon>
        <taxon>Pterygota</taxon>
        <taxon>Neoptera</taxon>
        <taxon>Endopterygota</taxon>
        <taxon>Diptera</taxon>
        <taxon>Brachycera</taxon>
        <taxon>Stratiomyomorpha</taxon>
        <taxon>Stratiomyidae</taxon>
        <taxon>Hermetiinae</taxon>
        <taxon>Hermetia</taxon>
    </lineage>
</organism>
<dbReference type="GO" id="GO:0031047">
    <property type="term" value="P:regulatory ncRNA-mediated gene silencing"/>
    <property type="evidence" value="ECO:0007669"/>
    <property type="project" value="UniProtKB-KW"/>
</dbReference>
<dbReference type="InterPro" id="IPR011545">
    <property type="entry name" value="DEAD/DEAH_box_helicase_dom"/>
</dbReference>
<feature type="compositionally biased region" description="Acidic residues" evidence="14">
    <location>
        <begin position="1301"/>
        <end position="1313"/>
    </location>
</feature>
<dbReference type="Gene3D" id="2.40.50.90">
    <property type="match status" value="2"/>
</dbReference>
<feature type="domain" description="CS" evidence="18">
    <location>
        <begin position="1176"/>
        <end position="1263"/>
    </location>
</feature>
<evidence type="ECO:0000256" key="7">
    <source>
        <dbReference type="ARBA" id="ARBA00022806"/>
    </source>
</evidence>
<evidence type="ECO:0000313" key="20">
    <source>
        <dbReference type="Proteomes" id="UP000594454"/>
    </source>
</evidence>
<evidence type="ECO:0000256" key="5">
    <source>
        <dbReference type="ARBA" id="ARBA00022782"/>
    </source>
</evidence>
<feature type="zinc finger region" description="C3H1-type" evidence="13">
    <location>
        <begin position="450"/>
        <end position="478"/>
    </location>
</feature>
<dbReference type="Pfam" id="PF00567">
    <property type="entry name" value="TUDOR"/>
    <property type="match status" value="2"/>
</dbReference>
<dbReference type="Gene3D" id="2.30.30.140">
    <property type="match status" value="2"/>
</dbReference>
<evidence type="ECO:0000256" key="4">
    <source>
        <dbReference type="ARBA" id="ARBA00022741"/>
    </source>
</evidence>
<feature type="domain" description="C3H1-type" evidence="15">
    <location>
        <begin position="450"/>
        <end position="478"/>
    </location>
</feature>
<evidence type="ECO:0000259" key="17">
    <source>
        <dbReference type="PROSITE" id="PS51192"/>
    </source>
</evidence>
<dbReference type="SMART" id="SM00333">
    <property type="entry name" value="TUDOR"/>
    <property type="match status" value="2"/>
</dbReference>
<evidence type="ECO:0000256" key="13">
    <source>
        <dbReference type="PROSITE-ProRule" id="PRU00723"/>
    </source>
</evidence>
<dbReference type="GO" id="GO:0007283">
    <property type="term" value="P:spermatogenesis"/>
    <property type="evidence" value="ECO:0007669"/>
    <property type="project" value="UniProtKB-KW"/>
</dbReference>
<protein>
    <recommendedName>
        <fullName evidence="1">RNA helicase</fullName>
        <ecNumber evidence="1">3.6.4.13</ecNumber>
    </recommendedName>
</protein>
<dbReference type="SUPFAM" id="SSF63748">
    <property type="entry name" value="Tudor/PWWP/MBT"/>
    <property type="match status" value="2"/>
</dbReference>
<dbReference type="GO" id="GO:0003724">
    <property type="term" value="F:RNA helicase activity"/>
    <property type="evidence" value="ECO:0007669"/>
    <property type="project" value="UniProtKB-EC"/>
</dbReference>
<dbReference type="PANTHER" id="PTHR22655:SF2">
    <property type="entry name" value="ATP-DEPENDENT RNA HELICASE TDRD12-RELATED"/>
    <property type="match status" value="1"/>
</dbReference>
<dbReference type="EC" id="3.6.4.13" evidence="1"/>
<dbReference type="InParanoid" id="A0A7R8UYE3"/>
<dbReference type="InterPro" id="IPR014001">
    <property type="entry name" value="Helicase_ATP-bd"/>
</dbReference>
<evidence type="ECO:0000313" key="19">
    <source>
        <dbReference type="EMBL" id="CAD7088254.1"/>
    </source>
</evidence>
<dbReference type="PROSITE" id="PS50304">
    <property type="entry name" value="TUDOR"/>
    <property type="match status" value="2"/>
</dbReference>
<dbReference type="InterPro" id="IPR002999">
    <property type="entry name" value="Tudor"/>
</dbReference>
<reference evidence="19 20" key="1">
    <citation type="submission" date="2020-11" db="EMBL/GenBank/DDBJ databases">
        <authorList>
            <person name="Wallbank WR R."/>
            <person name="Pardo Diaz C."/>
            <person name="Kozak K."/>
            <person name="Martin S."/>
            <person name="Jiggins C."/>
            <person name="Moest M."/>
            <person name="Warren A I."/>
            <person name="Generalovic N T."/>
            <person name="Byers J.R.P. K."/>
            <person name="Montejo-Kovacevich G."/>
            <person name="Yen C E."/>
        </authorList>
    </citation>
    <scope>NUCLEOTIDE SEQUENCE [LARGE SCALE GENOMIC DNA]</scope>
</reference>
<keyword evidence="6" id="KW-0378">Hydrolase</keyword>
<keyword evidence="20" id="KW-1185">Reference proteome</keyword>
<evidence type="ECO:0000259" key="15">
    <source>
        <dbReference type="PROSITE" id="PS50103"/>
    </source>
</evidence>
<dbReference type="GO" id="GO:0008270">
    <property type="term" value="F:zinc ion binding"/>
    <property type="evidence" value="ECO:0007669"/>
    <property type="project" value="UniProtKB-KW"/>
</dbReference>
<keyword evidence="9" id="KW-0744">Spermatogenesis</keyword>
<dbReference type="GO" id="GO:0003676">
    <property type="term" value="F:nucleic acid binding"/>
    <property type="evidence" value="ECO:0007669"/>
    <property type="project" value="InterPro"/>
</dbReference>
<keyword evidence="13" id="KW-0863">Zinc-finger</keyword>
<dbReference type="PANTHER" id="PTHR22655">
    <property type="entry name" value="ATP-DEPENDENT RNA HELICASE TDRD12-RELATED"/>
    <property type="match status" value="1"/>
</dbReference>
<feature type="domain" description="Tudor" evidence="16">
    <location>
        <begin position="552"/>
        <end position="617"/>
    </location>
</feature>
<proteinExistence type="predicted"/>
<evidence type="ECO:0000256" key="12">
    <source>
        <dbReference type="ARBA" id="ARBA00047984"/>
    </source>
</evidence>
<dbReference type="Pfam" id="PF00270">
    <property type="entry name" value="DEAD"/>
    <property type="match status" value="1"/>
</dbReference>
<name>A0A7R8UYE3_HERIL</name>
<dbReference type="GO" id="GO:0016787">
    <property type="term" value="F:hydrolase activity"/>
    <property type="evidence" value="ECO:0007669"/>
    <property type="project" value="UniProtKB-KW"/>
</dbReference>
<evidence type="ECO:0000256" key="10">
    <source>
        <dbReference type="ARBA" id="ARBA00023158"/>
    </source>
</evidence>
<keyword evidence="10" id="KW-0943">RNA-mediated gene silencing</keyword>
<evidence type="ECO:0000259" key="18">
    <source>
        <dbReference type="PROSITE" id="PS51203"/>
    </source>
</evidence>
<feature type="region of interest" description="Disordered" evidence="14">
    <location>
        <begin position="1301"/>
        <end position="1331"/>
    </location>
</feature>
<dbReference type="InterPro" id="IPR007052">
    <property type="entry name" value="CS_dom"/>
</dbReference>
<keyword evidence="13" id="KW-0479">Metal-binding</keyword>
<dbReference type="Gene3D" id="3.40.50.300">
    <property type="entry name" value="P-loop containing nucleotide triphosphate hydrolases"/>
    <property type="match status" value="2"/>
</dbReference>
<dbReference type="SUPFAM" id="SSF49764">
    <property type="entry name" value="HSP20-like chaperones"/>
    <property type="match status" value="1"/>
</dbReference>
<keyword evidence="2" id="KW-0217">Developmental protein</keyword>
<dbReference type="InterPro" id="IPR000571">
    <property type="entry name" value="Znf_CCCH"/>
</dbReference>
<evidence type="ECO:0000256" key="1">
    <source>
        <dbReference type="ARBA" id="ARBA00012552"/>
    </source>
</evidence>
<comment type="catalytic activity">
    <reaction evidence="12">
        <text>ATP + H2O = ADP + phosphate + H(+)</text>
        <dbReference type="Rhea" id="RHEA:13065"/>
        <dbReference type="ChEBI" id="CHEBI:15377"/>
        <dbReference type="ChEBI" id="CHEBI:15378"/>
        <dbReference type="ChEBI" id="CHEBI:30616"/>
        <dbReference type="ChEBI" id="CHEBI:43474"/>
        <dbReference type="ChEBI" id="CHEBI:456216"/>
        <dbReference type="EC" id="3.6.4.13"/>
    </reaction>
</comment>
<evidence type="ECO:0000256" key="8">
    <source>
        <dbReference type="ARBA" id="ARBA00022840"/>
    </source>
</evidence>
<dbReference type="PROSITE" id="PS51203">
    <property type="entry name" value="CS"/>
    <property type="match status" value="1"/>
</dbReference>
<keyword evidence="7" id="KW-0347">Helicase</keyword>
<dbReference type="EMBL" id="LR899012">
    <property type="protein sequence ID" value="CAD7088254.1"/>
    <property type="molecule type" value="Genomic_DNA"/>
</dbReference>
<accession>A0A7R8UYE3</accession>
<evidence type="ECO:0000256" key="6">
    <source>
        <dbReference type="ARBA" id="ARBA00022801"/>
    </source>
</evidence>
<dbReference type="GO" id="GO:0051321">
    <property type="term" value="P:meiotic cell cycle"/>
    <property type="evidence" value="ECO:0007669"/>
    <property type="project" value="UniProtKB-KW"/>
</dbReference>
<dbReference type="PROSITE" id="PS51192">
    <property type="entry name" value="HELICASE_ATP_BIND_1"/>
    <property type="match status" value="1"/>
</dbReference>
<evidence type="ECO:0000256" key="3">
    <source>
        <dbReference type="ARBA" id="ARBA00022737"/>
    </source>
</evidence>
<evidence type="ECO:0000259" key="16">
    <source>
        <dbReference type="PROSITE" id="PS50304"/>
    </source>
</evidence>
<keyword evidence="11" id="KW-0469">Meiosis</keyword>
<dbReference type="Proteomes" id="UP000594454">
    <property type="component" value="Chromosome 4"/>
</dbReference>
<keyword evidence="8" id="KW-0067">ATP-binding</keyword>
<dbReference type="InterPro" id="IPR027417">
    <property type="entry name" value="P-loop_NTPase"/>
</dbReference>
<dbReference type="InterPro" id="IPR035437">
    <property type="entry name" value="SNase_OB-fold_sf"/>
</dbReference>
<dbReference type="InterPro" id="IPR008978">
    <property type="entry name" value="HSP20-like_chaperone"/>
</dbReference>
<gene>
    <name evidence="19" type="ORF">HERILL_LOCUS10898</name>
</gene>
<keyword evidence="13" id="KW-0862">Zinc</keyword>
<dbReference type="PROSITE" id="PS50103">
    <property type="entry name" value="ZF_C3H1"/>
    <property type="match status" value="1"/>
</dbReference>
<evidence type="ECO:0000256" key="9">
    <source>
        <dbReference type="ARBA" id="ARBA00022871"/>
    </source>
</evidence>
<keyword evidence="4" id="KW-0547">Nucleotide-binding</keyword>
<dbReference type="CDD" id="cd20435">
    <property type="entry name" value="Tudor_TDRD12_rpt2"/>
    <property type="match status" value="1"/>
</dbReference>
<evidence type="ECO:0000256" key="14">
    <source>
        <dbReference type="SAM" id="MobiDB-lite"/>
    </source>
</evidence>
<feature type="domain" description="Tudor" evidence="16">
    <location>
        <begin position="878"/>
        <end position="940"/>
    </location>
</feature>
<dbReference type="GO" id="GO:0005524">
    <property type="term" value="F:ATP binding"/>
    <property type="evidence" value="ECO:0007669"/>
    <property type="project" value="UniProtKB-KW"/>
</dbReference>
<dbReference type="OrthoDB" id="249932at2759"/>
<dbReference type="GO" id="GO:0042078">
    <property type="term" value="P:germ-line stem cell division"/>
    <property type="evidence" value="ECO:0007669"/>
    <property type="project" value="TreeGrafter"/>
</dbReference>